<keyword evidence="3" id="KW-0378">Hydrolase</keyword>
<dbReference type="Pfam" id="PF03372">
    <property type="entry name" value="Exo_endo_phos"/>
    <property type="match status" value="1"/>
</dbReference>
<dbReference type="PANTHER" id="PTHR14859:SF15">
    <property type="entry name" value="ENDONUCLEASE_EXONUCLEASE_PHOSPHATASE DOMAIN-CONTAINING PROTEIN"/>
    <property type="match status" value="1"/>
</dbReference>
<keyword evidence="1" id="KW-0472">Membrane</keyword>
<dbReference type="OrthoDB" id="635146at2"/>
<dbReference type="GO" id="GO:0016020">
    <property type="term" value="C:membrane"/>
    <property type="evidence" value="ECO:0007669"/>
    <property type="project" value="GOC"/>
</dbReference>
<keyword evidence="3" id="KW-0255">Endonuclease</keyword>
<dbReference type="GO" id="GO:0004527">
    <property type="term" value="F:exonuclease activity"/>
    <property type="evidence" value="ECO:0007669"/>
    <property type="project" value="UniProtKB-KW"/>
</dbReference>
<dbReference type="InterPro" id="IPR036691">
    <property type="entry name" value="Endo/exonu/phosph_ase_sf"/>
</dbReference>
<feature type="transmembrane region" description="Helical" evidence="1">
    <location>
        <begin position="22"/>
        <end position="45"/>
    </location>
</feature>
<gene>
    <name evidence="3" type="ORF">FOE74_20235</name>
</gene>
<sequence>MGNTNTLTQTSTVAGKKTRRSFLFKLIVFINIGAAFLLVLSHVASYVSPSFFWLASLMALAYPGLLLVNLLFILYWLLVKSRALFISLFAVLVGFDNLRTQIQLNLFKTEPPAHAQKLRVLSFNARLFDLYDWTGNPRTRDKIFEMVQEEAPDILCFQEFYTTSKTTRRNNLDTLLQLQKATNHHVAYTETLRESDHWGIATFSTYPVVRKGSILFNEKTNNLCIFTDLKVGEDTIRVYNVHFQSNRFKREDYEFLGNPNAKPSNDEKIIASRNIIRRLQVGAVKRAHQVKVVADHIASSPYPVIVCGDFNDPPASYTYNKISKGLQDAFVESGWGLGNTFNGLFSVLRIDYLLHDPRLVGTGYKTIKKNLSDHYAIVSDLWLKKEVPGKGE</sequence>
<evidence type="ECO:0000256" key="1">
    <source>
        <dbReference type="SAM" id="Phobius"/>
    </source>
</evidence>
<evidence type="ECO:0000259" key="2">
    <source>
        <dbReference type="Pfam" id="PF03372"/>
    </source>
</evidence>
<proteinExistence type="predicted"/>
<dbReference type="InterPro" id="IPR051916">
    <property type="entry name" value="GPI-anchor_lipid_remodeler"/>
</dbReference>
<accession>A0A5M8Q4J1</accession>
<dbReference type="SUPFAM" id="SSF56219">
    <property type="entry name" value="DNase I-like"/>
    <property type="match status" value="1"/>
</dbReference>
<protein>
    <submittedName>
        <fullName evidence="3">Endonuclease/exonuclease/phosphatase family protein</fullName>
    </submittedName>
</protein>
<dbReference type="GO" id="GO:0006506">
    <property type="term" value="P:GPI anchor biosynthetic process"/>
    <property type="evidence" value="ECO:0007669"/>
    <property type="project" value="TreeGrafter"/>
</dbReference>
<dbReference type="GO" id="GO:0004519">
    <property type="term" value="F:endonuclease activity"/>
    <property type="evidence" value="ECO:0007669"/>
    <property type="project" value="UniProtKB-KW"/>
</dbReference>
<reference evidence="3 4" key="2">
    <citation type="submission" date="2019-09" db="EMBL/GenBank/DDBJ databases">
        <title>A bacterium isolated from glacier soil.</title>
        <authorList>
            <person name="Liu Q."/>
        </authorList>
    </citation>
    <scope>NUCLEOTIDE SEQUENCE [LARGE SCALE GENOMIC DNA]</scope>
    <source>
        <strain evidence="3 4">MDT1-10-3</strain>
    </source>
</reference>
<dbReference type="EMBL" id="VKKZ01000025">
    <property type="protein sequence ID" value="KAA6430797.1"/>
    <property type="molecule type" value="Genomic_DNA"/>
</dbReference>
<dbReference type="Proteomes" id="UP000323866">
    <property type="component" value="Unassembled WGS sequence"/>
</dbReference>
<keyword evidence="3" id="KW-0269">Exonuclease</keyword>
<dbReference type="Gene3D" id="3.60.10.10">
    <property type="entry name" value="Endonuclease/exonuclease/phosphatase"/>
    <property type="match status" value="1"/>
</dbReference>
<feature type="transmembrane region" description="Helical" evidence="1">
    <location>
        <begin position="51"/>
        <end position="78"/>
    </location>
</feature>
<keyword evidence="1" id="KW-0812">Transmembrane</keyword>
<dbReference type="AlphaFoldDB" id="A0A5M8Q4J1"/>
<comment type="caution">
    <text evidence="3">The sequence shown here is derived from an EMBL/GenBank/DDBJ whole genome shotgun (WGS) entry which is preliminary data.</text>
</comment>
<reference evidence="3 4" key="1">
    <citation type="submission" date="2019-07" db="EMBL/GenBank/DDBJ databases">
        <authorList>
            <person name="Qu J.-H."/>
        </authorList>
    </citation>
    <scope>NUCLEOTIDE SEQUENCE [LARGE SCALE GENOMIC DNA]</scope>
    <source>
        <strain evidence="3 4">MDT1-10-3</strain>
    </source>
</reference>
<dbReference type="PANTHER" id="PTHR14859">
    <property type="entry name" value="CALCOFLUOR WHITE HYPERSENSITIVE PROTEIN PRECURSOR"/>
    <property type="match status" value="1"/>
</dbReference>
<feature type="domain" description="Endonuclease/exonuclease/phosphatase" evidence="2">
    <location>
        <begin position="121"/>
        <end position="374"/>
    </location>
</feature>
<evidence type="ECO:0000313" key="4">
    <source>
        <dbReference type="Proteomes" id="UP000323866"/>
    </source>
</evidence>
<keyword evidence="3" id="KW-0540">Nuclease</keyword>
<name>A0A5M8Q4J1_9BACT</name>
<dbReference type="RefSeq" id="WP_149100454.1">
    <property type="nucleotide sequence ID" value="NZ_JBGOGF010000011.1"/>
</dbReference>
<dbReference type="CDD" id="cd09084">
    <property type="entry name" value="EEP-2"/>
    <property type="match status" value="1"/>
</dbReference>
<evidence type="ECO:0000313" key="3">
    <source>
        <dbReference type="EMBL" id="KAA6430797.1"/>
    </source>
</evidence>
<dbReference type="InterPro" id="IPR005135">
    <property type="entry name" value="Endo/exonuclease/phosphatase"/>
</dbReference>
<organism evidence="3 4">
    <name type="scientific">Rufibacter glacialis</name>
    <dbReference type="NCBI Taxonomy" id="1259555"/>
    <lineage>
        <taxon>Bacteria</taxon>
        <taxon>Pseudomonadati</taxon>
        <taxon>Bacteroidota</taxon>
        <taxon>Cytophagia</taxon>
        <taxon>Cytophagales</taxon>
        <taxon>Hymenobacteraceae</taxon>
        <taxon>Rufibacter</taxon>
    </lineage>
</organism>
<keyword evidence="1" id="KW-1133">Transmembrane helix</keyword>